<dbReference type="InterPro" id="IPR036390">
    <property type="entry name" value="WH_DNA-bd_sf"/>
</dbReference>
<dbReference type="RefSeq" id="WP_231991770.1">
    <property type="nucleotide sequence ID" value="NZ_LT855380.1"/>
</dbReference>
<protein>
    <recommendedName>
        <fullName evidence="3">Helix-turn-helix domain-containing protein</fullName>
    </recommendedName>
</protein>
<dbReference type="Pfam" id="PF13730">
    <property type="entry name" value="HTH_36"/>
    <property type="match status" value="1"/>
</dbReference>
<organism evidence="1 2">
    <name type="scientific">Pseudomonas viridiflava</name>
    <name type="common">Phytomonas viridiflava</name>
    <dbReference type="NCBI Taxonomy" id="33069"/>
    <lineage>
        <taxon>Bacteria</taxon>
        <taxon>Pseudomonadati</taxon>
        <taxon>Pseudomonadota</taxon>
        <taxon>Gammaproteobacteria</taxon>
        <taxon>Pseudomonadales</taxon>
        <taxon>Pseudomonadaceae</taxon>
        <taxon>Pseudomonas</taxon>
    </lineage>
</organism>
<dbReference type="Proteomes" id="UP000196842">
    <property type="component" value="Chromosome I"/>
</dbReference>
<evidence type="ECO:0000313" key="1">
    <source>
        <dbReference type="EMBL" id="SMS12624.1"/>
    </source>
</evidence>
<name>A0A1Y6JS13_PSEVI</name>
<dbReference type="GeneID" id="47766686"/>
<dbReference type="AlphaFoldDB" id="A0A1Y6JS13"/>
<accession>A0A1Y6JS13</accession>
<gene>
    <name evidence="1" type="ORF">CFBP1590__5038</name>
</gene>
<dbReference type="EMBL" id="LT855380">
    <property type="protein sequence ID" value="SMS12624.1"/>
    <property type="molecule type" value="Genomic_DNA"/>
</dbReference>
<reference evidence="1 2" key="1">
    <citation type="submission" date="2017-05" db="EMBL/GenBank/DDBJ databases">
        <authorList>
            <person name="Song R."/>
            <person name="Chenine A.L."/>
            <person name="Ruprecht R.M."/>
        </authorList>
    </citation>
    <scope>NUCLEOTIDE SEQUENCE [LARGE SCALE GENOMIC DNA]</scope>
    <source>
        <strain evidence="1 2">CFBP 1590</strain>
    </source>
</reference>
<evidence type="ECO:0008006" key="3">
    <source>
        <dbReference type="Google" id="ProtNLM"/>
    </source>
</evidence>
<dbReference type="SUPFAM" id="SSF46785">
    <property type="entry name" value="Winged helix' DNA-binding domain"/>
    <property type="match status" value="1"/>
</dbReference>
<sequence length="266" mass="30122">MSKTPLPELRWAKMPNRWAMQGGLKSFGERDGNGQVDLTVLNTSLAALKVYLAICTRAKYETGVVKTTYPELCTLAGLSRNVIARSLQVLEDNGYIRRDTTHPRGGSLIYVERWLEDQGFAKIPKSWFYHGRGPKDDHSSNPPEKTLTKLKGFTFNKRLSLQALKIYILLLALRHRDFPKDDGLTVISYDRISELTDVGRHSVSPAITLLFEMNLISFRSGNYSEYDGQDFDRTNRYLIKGLKVRFGALESVANRDEFKPLPSSAS</sequence>
<proteinExistence type="predicted"/>
<dbReference type="KEGG" id="pvd:CFBP1590__5038"/>
<evidence type="ECO:0000313" key="2">
    <source>
        <dbReference type="Proteomes" id="UP000196842"/>
    </source>
</evidence>